<keyword evidence="4" id="KW-0548">Nucleotidyltransferase</keyword>
<dbReference type="EMBL" id="RCUW01000007">
    <property type="protein sequence ID" value="RLP68763.1"/>
    <property type="molecule type" value="Genomic_DNA"/>
</dbReference>
<dbReference type="EC" id="2.7.7.58" evidence="4"/>
<dbReference type="RefSeq" id="WP_121657606.1">
    <property type="nucleotide sequence ID" value="NZ_JBQDRQ010000034.1"/>
</dbReference>
<keyword evidence="4" id="KW-0808">Transferase</keyword>
<dbReference type="GO" id="GO:0016878">
    <property type="term" value="F:acid-thiol ligase activity"/>
    <property type="evidence" value="ECO:0007669"/>
    <property type="project" value="UniProtKB-ARBA"/>
</dbReference>
<gene>
    <name evidence="4" type="primary">entE</name>
    <name evidence="4" type="ORF">D9V30_09385</name>
</gene>
<feature type="domain" description="AMP-dependent synthetase/ligase" evidence="2">
    <location>
        <begin position="46"/>
        <end position="404"/>
    </location>
</feature>
<feature type="domain" description="AMP-binding enzyme C-terminal" evidence="3">
    <location>
        <begin position="455"/>
        <end position="536"/>
    </location>
</feature>
<keyword evidence="1 4" id="KW-0436">Ligase</keyword>
<name>A0A3L6ZLQ2_9MICO</name>
<evidence type="ECO:0000259" key="3">
    <source>
        <dbReference type="Pfam" id="PF13193"/>
    </source>
</evidence>
<proteinExistence type="predicted"/>
<evidence type="ECO:0000256" key="1">
    <source>
        <dbReference type="ARBA" id="ARBA00022598"/>
    </source>
</evidence>
<dbReference type="InterPro" id="IPR045851">
    <property type="entry name" value="AMP-bd_C_sf"/>
</dbReference>
<reference evidence="4 5" key="1">
    <citation type="submission" date="2018-10" db="EMBL/GenBank/DDBJ databases">
        <authorList>
            <person name="Li J."/>
        </authorList>
    </citation>
    <scope>NUCLEOTIDE SEQUENCE [LARGE SCALE GENOMIC DNA]</scope>
    <source>
        <strain evidence="4 5">JCM 30549</strain>
    </source>
</reference>
<dbReference type="SUPFAM" id="SSF56801">
    <property type="entry name" value="Acetyl-CoA synthetase-like"/>
    <property type="match status" value="1"/>
</dbReference>
<dbReference type="InterPro" id="IPR000873">
    <property type="entry name" value="AMP-dep_synth/lig_dom"/>
</dbReference>
<dbReference type="PANTHER" id="PTHR43767">
    <property type="entry name" value="LONG-CHAIN-FATTY-ACID--COA LIGASE"/>
    <property type="match status" value="1"/>
</dbReference>
<comment type="caution">
    <text evidence="4">The sequence shown here is derived from an EMBL/GenBank/DDBJ whole genome shotgun (WGS) entry which is preliminary data.</text>
</comment>
<dbReference type="Proteomes" id="UP000275395">
    <property type="component" value="Unassembled WGS sequence"/>
</dbReference>
<sequence>MNPVATDPPTVQPLTVEGVVPYPAEFAARYRQAGHWIGATFDELLRDAVAAAPNSLAVVDGERAWIYRDLDARVGRLATALIADHGVRRGDRVVVQLPNIAEFVVVVFALFRIGAVPLFALPAHRRSELLHFCREAEAVLIVTAERIGGFAHAALAAEVAGLVPSVRGVLLASDVDTASEGRPEAETVAVAPGDLAFLQLSGGTTGTPKLIARTHDDYLYSVRESTRICRLHAGSRMLVAMPVAHNFTMSSPGILGIIAARGAIVLTTDPGPDAVLALIERHGVTIVPAVPPLILSWLNAPQRQEHDLRSLEVVQVGGAKLSRSVAERIEPAFGCRLQQVFGMAEGLVNYTRLDDDIETVLSTQGLRISADDEVRVVDETDRPVPSGTPGALLTRGPYTIRGYFRAPEHDARSFTADGFYRTGDIVVEREDGYLTVVGRSKDQINRGGEKIAPEEIENALLTHPDVHDAAVVGISDEAMGERVHASVVRRAGPDGTPIPLRPVDLRRHLAAVGLAVYKVPDVIALVDELPATGVGKVDRRGVAAQERNHS</sequence>
<dbReference type="Gene3D" id="2.30.38.10">
    <property type="entry name" value="Luciferase, Domain 3"/>
    <property type="match status" value="1"/>
</dbReference>
<dbReference type="GO" id="GO:0016779">
    <property type="term" value="F:nucleotidyltransferase activity"/>
    <property type="evidence" value="ECO:0007669"/>
    <property type="project" value="UniProtKB-KW"/>
</dbReference>
<evidence type="ECO:0000313" key="4">
    <source>
        <dbReference type="EMBL" id="RLP68763.1"/>
    </source>
</evidence>
<evidence type="ECO:0000259" key="2">
    <source>
        <dbReference type="Pfam" id="PF00501"/>
    </source>
</evidence>
<dbReference type="Pfam" id="PF00501">
    <property type="entry name" value="AMP-binding"/>
    <property type="match status" value="1"/>
</dbReference>
<dbReference type="InterPro" id="IPR025110">
    <property type="entry name" value="AMP-bd_C"/>
</dbReference>
<dbReference type="Gene3D" id="3.40.50.980">
    <property type="match status" value="2"/>
</dbReference>
<dbReference type="Pfam" id="PF13193">
    <property type="entry name" value="AMP-binding_C"/>
    <property type="match status" value="1"/>
</dbReference>
<evidence type="ECO:0000313" key="5">
    <source>
        <dbReference type="Proteomes" id="UP000275395"/>
    </source>
</evidence>
<dbReference type="InterPro" id="IPR050237">
    <property type="entry name" value="ATP-dep_AMP-bd_enzyme"/>
</dbReference>
<dbReference type="AlphaFoldDB" id="A0A3L6ZLQ2"/>
<organism evidence="4 5">
    <name type="scientific">Mycetocola reblochoni</name>
    <dbReference type="NCBI Taxonomy" id="331618"/>
    <lineage>
        <taxon>Bacteria</taxon>
        <taxon>Bacillati</taxon>
        <taxon>Actinomycetota</taxon>
        <taxon>Actinomycetes</taxon>
        <taxon>Micrococcales</taxon>
        <taxon>Microbacteriaceae</taxon>
        <taxon>Mycetocola</taxon>
    </lineage>
</organism>
<dbReference type="FunFam" id="2.30.38.10:FF:000003">
    <property type="entry name" value="Vibriobactin-specific 2,3-dihydroxybenzoate-AMP ligase"/>
    <property type="match status" value="1"/>
</dbReference>
<dbReference type="Gene3D" id="3.30.300.30">
    <property type="match status" value="1"/>
</dbReference>
<protein>
    <submittedName>
        <fullName evidence="4">2,3-dihydroxybenzoate-AMP ligase</fullName>
        <ecNumber evidence="4">2.7.7.58</ecNumber>
    </submittedName>
</protein>
<dbReference type="PROSITE" id="PS00455">
    <property type="entry name" value="AMP_BINDING"/>
    <property type="match status" value="1"/>
</dbReference>
<dbReference type="PANTHER" id="PTHR43767:SF1">
    <property type="entry name" value="NONRIBOSOMAL PEPTIDE SYNTHASE PES1 (EUROFUNG)-RELATED"/>
    <property type="match status" value="1"/>
</dbReference>
<accession>A0A3L6ZLQ2</accession>
<dbReference type="InterPro" id="IPR020845">
    <property type="entry name" value="AMP-binding_CS"/>
</dbReference>